<keyword evidence="2" id="KW-0645">Protease</keyword>
<dbReference type="SUPFAM" id="SSF52317">
    <property type="entry name" value="Class I glutamine amidotransferase-like"/>
    <property type="match status" value="1"/>
</dbReference>
<keyword evidence="4" id="KW-0720">Serine protease</keyword>
<dbReference type="PANTHER" id="PTHR20842">
    <property type="entry name" value="PROTEASE S51 ALPHA-ASPARTYL DIPEPTIDASE"/>
    <property type="match status" value="1"/>
</dbReference>
<dbReference type="AlphaFoldDB" id="A0A1M4ZN33"/>
<reference evidence="5 6" key="1">
    <citation type="submission" date="2016-11" db="EMBL/GenBank/DDBJ databases">
        <authorList>
            <person name="Jaros S."/>
            <person name="Januszkiewicz K."/>
            <person name="Wedrychowicz H."/>
        </authorList>
    </citation>
    <scope>NUCLEOTIDE SEQUENCE [LARGE SCALE GENOMIC DNA]</scope>
    <source>
        <strain evidence="5 6">DSM 18119</strain>
    </source>
</reference>
<name>A0A1M4ZN33_9BACT</name>
<evidence type="ECO:0000313" key="5">
    <source>
        <dbReference type="EMBL" id="SHF19335.1"/>
    </source>
</evidence>
<keyword evidence="3" id="KW-0378">Hydrolase</keyword>
<evidence type="ECO:0000256" key="2">
    <source>
        <dbReference type="ARBA" id="ARBA00022670"/>
    </source>
</evidence>
<dbReference type="NCBIfam" id="NF003642">
    <property type="entry name" value="PRK05282.1"/>
    <property type="match status" value="1"/>
</dbReference>
<sequence length="245" mass="26453">MSIKLLALSSSRVGKGAFLESALPLISKFLQGSKGPIAFIPFASVSKDYQAYGTMVSEALAKLSLTINVVEPQNAQDVIEASSAIMVGGGNTFKLLHDLYELDLLDLIRKKVQQGSPYIGWSAGANIAGPTICTTNDMPVIQPESFTALQFLPFQLNPHYLNEIKEGFNGETRDMRLIEFITLNPGIPVVGLPEGSALWLENNQLQYIGENNGVLFTGGDNNKSSLTPGMDINYLLKPSSVSGEK</sequence>
<dbReference type="GO" id="GO:0008236">
    <property type="term" value="F:serine-type peptidase activity"/>
    <property type="evidence" value="ECO:0007669"/>
    <property type="project" value="UniProtKB-KW"/>
</dbReference>
<keyword evidence="6" id="KW-1185">Reference proteome</keyword>
<dbReference type="InterPro" id="IPR029062">
    <property type="entry name" value="Class_I_gatase-like"/>
</dbReference>
<dbReference type="EMBL" id="FQUU01000007">
    <property type="protein sequence ID" value="SHF19335.1"/>
    <property type="molecule type" value="Genomic_DNA"/>
</dbReference>
<comment type="similarity">
    <text evidence="1">Belongs to the peptidase S51 family.</text>
</comment>
<dbReference type="GO" id="GO:0006508">
    <property type="term" value="P:proteolysis"/>
    <property type="evidence" value="ECO:0007669"/>
    <property type="project" value="UniProtKB-KW"/>
</dbReference>
<evidence type="ECO:0000256" key="4">
    <source>
        <dbReference type="ARBA" id="ARBA00022825"/>
    </source>
</evidence>
<protein>
    <submittedName>
        <fullName evidence="5">Alpha-aspartyl dipeptidase. Serine peptidase. MEROPS family S51</fullName>
    </submittedName>
</protein>
<accession>A0A1M4ZN33</accession>
<evidence type="ECO:0000256" key="1">
    <source>
        <dbReference type="ARBA" id="ARBA00006534"/>
    </source>
</evidence>
<dbReference type="Gene3D" id="3.40.50.880">
    <property type="match status" value="1"/>
</dbReference>
<dbReference type="PANTHER" id="PTHR20842:SF0">
    <property type="entry name" value="ALPHA-ASPARTYL DIPEPTIDASE"/>
    <property type="match status" value="1"/>
</dbReference>
<evidence type="ECO:0000256" key="3">
    <source>
        <dbReference type="ARBA" id="ARBA00022801"/>
    </source>
</evidence>
<dbReference type="InterPro" id="IPR005320">
    <property type="entry name" value="Peptidase_S51"/>
</dbReference>
<proteinExistence type="inferred from homology"/>
<gene>
    <name evidence="5" type="ORF">SAMN02745131_02004</name>
</gene>
<dbReference type="RefSeq" id="WP_072835199.1">
    <property type="nucleotide sequence ID" value="NZ_FQUU01000007.1"/>
</dbReference>
<evidence type="ECO:0000313" key="6">
    <source>
        <dbReference type="Proteomes" id="UP000184048"/>
    </source>
</evidence>
<organism evidence="5 6">
    <name type="scientific">Flavisolibacter ginsengisoli DSM 18119</name>
    <dbReference type="NCBI Taxonomy" id="1121884"/>
    <lineage>
        <taxon>Bacteria</taxon>
        <taxon>Pseudomonadati</taxon>
        <taxon>Bacteroidota</taxon>
        <taxon>Chitinophagia</taxon>
        <taxon>Chitinophagales</taxon>
        <taxon>Chitinophagaceae</taxon>
        <taxon>Flavisolibacter</taxon>
    </lineage>
</organism>
<dbReference type="STRING" id="1121884.SAMN02745131_02004"/>
<dbReference type="OrthoDB" id="3373764at2"/>
<dbReference type="Pfam" id="PF03575">
    <property type="entry name" value="Peptidase_S51"/>
    <property type="match status" value="1"/>
</dbReference>
<dbReference type="CDD" id="cd03146">
    <property type="entry name" value="GAT1_Peptidase_E"/>
    <property type="match status" value="1"/>
</dbReference>
<dbReference type="Proteomes" id="UP000184048">
    <property type="component" value="Unassembled WGS sequence"/>
</dbReference>